<feature type="transmembrane region" description="Helical" evidence="1">
    <location>
        <begin position="51"/>
        <end position="76"/>
    </location>
</feature>
<keyword evidence="3" id="KW-1185">Reference proteome</keyword>
<dbReference type="RefSeq" id="WP_005947108.1">
    <property type="nucleotide sequence ID" value="NZ_CP028103.1"/>
</dbReference>
<proteinExistence type="predicted"/>
<dbReference type="GeneID" id="77468025"/>
<gene>
    <name evidence="2" type="ORF">C4N18_08475</name>
</gene>
<dbReference type="Proteomes" id="UP000241238">
    <property type="component" value="Chromosome"/>
</dbReference>
<accession>A0ABN5JKT8</accession>
<feature type="transmembrane region" description="Helical" evidence="1">
    <location>
        <begin position="19"/>
        <end position="39"/>
    </location>
</feature>
<evidence type="ECO:0008006" key="4">
    <source>
        <dbReference type="Google" id="ProtNLM"/>
    </source>
</evidence>
<sequence length="82" mass="9500">MNEEKEEITENSKEDKGGFWWSCLGFFVPMVGFILWLVWRDEKPKTAKVLGIGALISTIIFISLFIFAYITILFLLNKTTHL</sequence>
<keyword evidence="1" id="KW-0812">Transmembrane</keyword>
<reference evidence="3" key="1">
    <citation type="journal article" date="2018" name="MSphere">
        <title>Fusobacterium Genomics Using MinION and Illumina Sequencing Enables Genome Completion and Correction.</title>
        <authorList>
            <person name="Todd S.M."/>
            <person name="Settlage R.E."/>
            <person name="Lahmers K.K."/>
            <person name="Slade D.J."/>
        </authorList>
    </citation>
    <scope>NUCLEOTIDE SEQUENCE [LARGE SCALE GENOMIC DNA]</scope>
    <source>
        <strain evidence="3">ATCC 27725</strain>
    </source>
</reference>
<evidence type="ECO:0000256" key="1">
    <source>
        <dbReference type="SAM" id="Phobius"/>
    </source>
</evidence>
<keyword evidence="1" id="KW-1133">Transmembrane helix</keyword>
<name>A0ABN5JKT8_FUSVA</name>
<keyword evidence="1" id="KW-0472">Membrane</keyword>
<protein>
    <recommendedName>
        <fullName evidence="4">Cardiolipin synthase N-terminal domain-containing protein</fullName>
    </recommendedName>
</protein>
<evidence type="ECO:0000313" key="3">
    <source>
        <dbReference type="Proteomes" id="UP000241238"/>
    </source>
</evidence>
<organism evidence="2 3">
    <name type="scientific">Fusobacterium varium ATCC 27725</name>
    <dbReference type="NCBI Taxonomy" id="469618"/>
    <lineage>
        <taxon>Bacteria</taxon>
        <taxon>Fusobacteriati</taxon>
        <taxon>Fusobacteriota</taxon>
        <taxon>Fusobacteriia</taxon>
        <taxon>Fusobacteriales</taxon>
        <taxon>Fusobacteriaceae</taxon>
        <taxon>Fusobacterium</taxon>
    </lineage>
</organism>
<evidence type="ECO:0000313" key="2">
    <source>
        <dbReference type="EMBL" id="AVQ31247.1"/>
    </source>
</evidence>
<dbReference type="EMBL" id="CP028103">
    <property type="protein sequence ID" value="AVQ31247.1"/>
    <property type="molecule type" value="Genomic_DNA"/>
</dbReference>